<dbReference type="PANTHER" id="PTHR43420">
    <property type="entry name" value="ACETYLTRANSFERASE"/>
    <property type="match status" value="1"/>
</dbReference>
<sequence>KANGAPVFGPGQYAAVQEVLQQQNPRSVCYCALACEQPQKAQGVAGARGAEQLVGAAVGLQEKSCIEVVSCVVRADWRGQGGIGRRLVGALLSHPGHQEEPDNKDEDEEGEHQGMEGPRSQMPPAPAPLRAESRSSAAGHPQEPSPPSAASTGAGNTRGHAQCWVPPAHPFHNLLCKHMGFEPSPHPPNMHTGSTPGFALPGSQLLVKAAVPSPREGWEEMPTSDSGQETRSEKAVQPTLQQPGPAVNSLAVRTVGFQDMEAVVALHRDAEYQGKPVFGGQGLPAVQAVLELASRGSSDIIVLVAETHDGQILGACTGELELESAGPAGTSPVLALLTLVVCEQAQRRGVGAMLLRAVVEEGKARGAACVETDVATINQPAIQMFSKEGFTFKSKPDSSAAARGHNSSDHASSVHATSKKGGGFGGGAAITKASKKGGRKVRAPSGKGGAQPCAPASIEMVLDLQQPASDQAQSSAPPVPVGTSARAQRQDGPEYGVGNTSSSASFITTAAHSGRRDGSICISMGATAAGPLTSVCIPRCRQLSTTNRMHCPSRSTTMPFAPLRLI</sequence>
<dbReference type="InterPro" id="IPR000182">
    <property type="entry name" value="GNAT_dom"/>
</dbReference>
<feature type="region of interest" description="Disordered" evidence="3">
    <location>
        <begin position="393"/>
        <end position="453"/>
    </location>
</feature>
<keyword evidence="1" id="KW-0808">Transferase</keyword>
<dbReference type="InterPro" id="IPR050680">
    <property type="entry name" value="YpeA/RimI_acetyltransf"/>
</dbReference>
<dbReference type="EMBL" id="MU069512">
    <property type="protein sequence ID" value="KAF5840491.1"/>
    <property type="molecule type" value="Genomic_DNA"/>
</dbReference>
<dbReference type="Pfam" id="PF00583">
    <property type="entry name" value="Acetyltransf_1"/>
    <property type="match status" value="1"/>
</dbReference>
<organism evidence="5 6">
    <name type="scientific">Dunaliella salina</name>
    <name type="common">Green alga</name>
    <name type="synonym">Protococcus salinus</name>
    <dbReference type="NCBI Taxonomy" id="3046"/>
    <lineage>
        <taxon>Eukaryota</taxon>
        <taxon>Viridiplantae</taxon>
        <taxon>Chlorophyta</taxon>
        <taxon>core chlorophytes</taxon>
        <taxon>Chlorophyceae</taxon>
        <taxon>CS clade</taxon>
        <taxon>Chlamydomonadales</taxon>
        <taxon>Dunaliellaceae</taxon>
        <taxon>Dunaliella</taxon>
    </lineage>
</organism>
<dbReference type="CDD" id="cd04301">
    <property type="entry name" value="NAT_SF"/>
    <property type="match status" value="2"/>
</dbReference>
<feature type="non-terminal residue" evidence="5">
    <location>
        <position position="1"/>
    </location>
</feature>
<feature type="compositionally biased region" description="Low complexity" evidence="3">
    <location>
        <begin position="466"/>
        <end position="476"/>
    </location>
</feature>
<comment type="caution">
    <text evidence="5">The sequence shown here is derived from an EMBL/GenBank/DDBJ whole genome shotgun (WGS) entry which is preliminary data.</text>
</comment>
<name>A0ABQ7H0V2_DUNSA</name>
<proteinExistence type="predicted"/>
<dbReference type="InterPro" id="IPR016181">
    <property type="entry name" value="Acyl_CoA_acyltransferase"/>
</dbReference>
<evidence type="ECO:0000256" key="3">
    <source>
        <dbReference type="SAM" id="MobiDB-lite"/>
    </source>
</evidence>
<evidence type="ECO:0000256" key="1">
    <source>
        <dbReference type="ARBA" id="ARBA00022679"/>
    </source>
</evidence>
<evidence type="ECO:0000256" key="2">
    <source>
        <dbReference type="ARBA" id="ARBA00023315"/>
    </source>
</evidence>
<keyword evidence="6" id="KW-1185">Reference proteome</keyword>
<dbReference type="PROSITE" id="PS51186">
    <property type="entry name" value="GNAT"/>
    <property type="match status" value="1"/>
</dbReference>
<dbReference type="Gene3D" id="3.40.630.30">
    <property type="match status" value="1"/>
</dbReference>
<dbReference type="Proteomes" id="UP000815325">
    <property type="component" value="Unassembled WGS sequence"/>
</dbReference>
<feature type="region of interest" description="Disordered" evidence="3">
    <location>
        <begin position="466"/>
        <end position="501"/>
    </location>
</feature>
<dbReference type="SUPFAM" id="SSF55729">
    <property type="entry name" value="Acyl-CoA N-acyltransferases (Nat)"/>
    <property type="match status" value="1"/>
</dbReference>
<feature type="domain" description="N-acetyltransferase" evidence="4">
    <location>
        <begin position="250"/>
        <end position="408"/>
    </location>
</feature>
<gene>
    <name evidence="5" type="ORF">DUNSADRAFT_16582</name>
</gene>
<feature type="region of interest" description="Disordered" evidence="3">
    <location>
        <begin position="214"/>
        <end position="244"/>
    </location>
</feature>
<feature type="region of interest" description="Disordered" evidence="3">
    <location>
        <begin position="93"/>
        <end position="161"/>
    </location>
</feature>
<dbReference type="PANTHER" id="PTHR43420:SF12">
    <property type="entry name" value="N-ACETYLTRANSFERASE DOMAIN-CONTAINING PROTEIN"/>
    <property type="match status" value="1"/>
</dbReference>
<evidence type="ECO:0000313" key="6">
    <source>
        <dbReference type="Proteomes" id="UP000815325"/>
    </source>
</evidence>
<protein>
    <submittedName>
        <fullName evidence="5">Acyl-CoA N-acyltransferase</fullName>
    </submittedName>
</protein>
<evidence type="ECO:0000259" key="4">
    <source>
        <dbReference type="PROSITE" id="PS51186"/>
    </source>
</evidence>
<feature type="compositionally biased region" description="Basic residues" evidence="3">
    <location>
        <begin position="433"/>
        <end position="442"/>
    </location>
</feature>
<accession>A0ABQ7H0V2</accession>
<reference evidence="5" key="1">
    <citation type="submission" date="2017-08" db="EMBL/GenBank/DDBJ databases">
        <authorList>
            <person name="Polle J.E."/>
            <person name="Barry K."/>
            <person name="Cushman J."/>
            <person name="Schmutz J."/>
            <person name="Tran D."/>
            <person name="Hathwaick L.T."/>
            <person name="Yim W.C."/>
            <person name="Jenkins J."/>
            <person name="Mckie-Krisberg Z.M."/>
            <person name="Prochnik S."/>
            <person name="Lindquist E."/>
            <person name="Dockter R.B."/>
            <person name="Adam C."/>
            <person name="Molina H."/>
            <person name="Bunkerborg J."/>
            <person name="Jin E."/>
            <person name="Buchheim M."/>
            <person name="Magnuson J."/>
        </authorList>
    </citation>
    <scope>NUCLEOTIDE SEQUENCE</scope>
    <source>
        <strain evidence="5">CCAP 19/18</strain>
    </source>
</reference>
<evidence type="ECO:0000313" key="5">
    <source>
        <dbReference type="EMBL" id="KAF5840491.1"/>
    </source>
</evidence>
<keyword evidence="2" id="KW-0012">Acyltransferase</keyword>